<evidence type="ECO:0000313" key="4">
    <source>
        <dbReference type="Proteomes" id="UP000245880"/>
    </source>
</evidence>
<keyword evidence="3" id="KW-0378">Hydrolase</keyword>
<dbReference type="OrthoDB" id="9776255at2"/>
<feature type="domain" description="GH16" evidence="2">
    <location>
        <begin position="32"/>
        <end position="266"/>
    </location>
</feature>
<dbReference type="GO" id="GO:0005975">
    <property type="term" value="P:carbohydrate metabolic process"/>
    <property type="evidence" value="ECO:0007669"/>
    <property type="project" value="InterPro"/>
</dbReference>
<dbReference type="SUPFAM" id="SSF49899">
    <property type="entry name" value="Concanavalin A-like lectins/glucanases"/>
    <property type="match status" value="1"/>
</dbReference>
<dbReference type="PANTHER" id="PTHR10963">
    <property type="entry name" value="GLYCOSYL HYDROLASE-RELATED"/>
    <property type="match status" value="1"/>
</dbReference>
<dbReference type="InterPro" id="IPR050546">
    <property type="entry name" value="Glycosyl_Hydrlase_16"/>
</dbReference>
<dbReference type="CDD" id="cd08023">
    <property type="entry name" value="GH16_laminarinase_like"/>
    <property type="match status" value="1"/>
</dbReference>
<dbReference type="EMBL" id="QGDT01000002">
    <property type="protein sequence ID" value="PWJ59323.1"/>
    <property type="molecule type" value="Genomic_DNA"/>
</dbReference>
<gene>
    <name evidence="3" type="ORF">CLV98_102155</name>
</gene>
<reference evidence="3 4" key="1">
    <citation type="submission" date="2018-03" db="EMBL/GenBank/DDBJ databases">
        <title>Genomic Encyclopedia of Archaeal and Bacterial Type Strains, Phase II (KMG-II): from individual species to whole genera.</title>
        <authorList>
            <person name="Goeker M."/>
        </authorList>
    </citation>
    <scope>NUCLEOTIDE SEQUENCE [LARGE SCALE GENOMIC DNA]</scope>
    <source>
        <strain evidence="3 4">DSM 100346</strain>
    </source>
</reference>
<dbReference type="Pfam" id="PF00722">
    <property type="entry name" value="Glyco_hydro_16"/>
    <property type="match status" value="1"/>
</dbReference>
<dbReference type="PANTHER" id="PTHR10963:SF55">
    <property type="entry name" value="GLYCOSIDE HYDROLASE FAMILY 16 PROTEIN"/>
    <property type="match status" value="1"/>
</dbReference>
<evidence type="ECO:0000256" key="1">
    <source>
        <dbReference type="ARBA" id="ARBA00006865"/>
    </source>
</evidence>
<comment type="caution">
    <text evidence="3">The sequence shown here is derived from an EMBL/GenBank/DDBJ whole genome shotgun (WGS) entry which is preliminary data.</text>
</comment>
<evidence type="ECO:0000313" key="3">
    <source>
        <dbReference type="EMBL" id="PWJ59323.1"/>
    </source>
</evidence>
<dbReference type="Gene3D" id="2.60.120.200">
    <property type="match status" value="1"/>
</dbReference>
<accession>A0A316ANL0</accession>
<proteinExistence type="inferred from homology"/>
<dbReference type="PROSITE" id="PS51762">
    <property type="entry name" value="GH16_2"/>
    <property type="match status" value="1"/>
</dbReference>
<keyword evidence="4" id="KW-1185">Reference proteome</keyword>
<protein>
    <submittedName>
        <fullName evidence="3">Glycosyl hydrolase family 16</fullName>
    </submittedName>
</protein>
<evidence type="ECO:0000259" key="2">
    <source>
        <dbReference type="PROSITE" id="PS51762"/>
    </source>
</evidence>
<dbReference type="Proteomes" id="UP000245880">
    <property type="component" value="Unassembled WGS sequence"/>
</dbReference>
<dbReference type="InterPro" id="IPR000757">
    <property type="entry name" value="Beta-glucanase-like"/>
</dbReference>
<sequence>MKNIVAFLGLLCLSFIAKGQAEIKSKKLIWSDEFDREGLPDSTKWTFETKGNAYGWGNNEKQFYTPAEAGNAVVKGGFLQIVAKKEPSAEHPYTSARLSTSNKFSFTYGRVEVRAKLPEGRGTWPAIWMLGQDIGHTKWPDCGEIDIMEHVGYDPGVLHGTVHTKAYNHVLGTQKGKTTSIVQPFDTFHVYAIDWTPDKIDFLLDGAVYHTFENDHRTTAEWPFDAPEFLLLNVAVGGNWGGKMGIDDLVFPATMWVDYVRVYQGE</sequence>
<dbReference type="AlphaFoldDB" id="A0A316ANL0"/>
<name>A0A316ANL0_9BACT</name>
<organism evidence="3 4">
    <name type="scientific">Dyadobacter jejuensis</name>
    <dbReference type="NCBI Taxonomy" id="1082580"/>
    <lineage>
        <taxon>Bacteria</taxon>
        <taxon>Pseudomonadati</taxon>
        <taxon>Bacteroidota</taxon>
        <taxon>Cytophagia</taxon>
        <taxon>Cytophagales</taxon>
        <taxon>Spirosomataceae</taxon>
        <taxon>Dyadobacter</taxon>
    </lineage>
</organism>
<comment type="similarity">
    <text evidence="1">Belongs to the glycosyl hydrolase 16 family.</text>
</comment>
<dbReference type="RefSeq" id="WP_109673221.1">
    <property type="nucleotide sequence ID" value="NZ_QGDT01000002.1"/>
</dbReference>
<dbReference type="InterPro" id="IPR013320">
    <property type="entry name" value="ConA-like_dom_sf"/>
</dbReference>
<dbReference type="GO" id="GO:0004553">
    <property type="term" value="F:hydrolase activity, hydrolyzing O-glycosyl compounds"/>
    <property type="evidence" value="ECO:0007669"/>
    <property type="project" value="InterPro"/>
</dbReference>